<name>A0ABS8JD87_9GAMM</name>
<feature type="region of interest" description="Disordered" evidence="1">
    <location>
        <begin position="48"/>
        <end position="83"/>
    </location>
</feature>
<sequence length="154" mass="16137">MSRDNTRNKSAGMLGLALAGLVLSGSAFAMQPLAQGYMVAAAHAASEGKCGEGKCGSDEKPTKQASAKKTAEGKCGEGQCGDERFNAADTNDDALISLSEFLAVAPGQNALFAKKDVNRDGFIDERESYESVKAAYNDNGRELPSGLFHDVPTK</sequence>
<feature type="compositionally biased region" description="Basic and acidic residues" evidence="1">
    <location>
        <begin position="49"/>
        <end position="62"/>
    </location>
</feature>
<accession>A0ABS8JD87</accession>
<gene>
    <name evidence="3" type="ORF">LK996_00535</name>
</gene>
<organism evidence="3 4">
    <name type="scientific">Noviluteimonas lactosilytica</name>
    <dbReference type="NCBI Taxonomy" id="2888523"/>
    <lineage>
        <taxon>Bacteria</taxon>
        <taxon>Pseudomonadati</taxon>
        <taxon>Pseudomonadota</taxon>
        <taxon>Gammaproteobacteria</taxon>
        <taxon>Lysobacterales</taxon>
        <taxon>Lysobacteraceae</taxon>
        <taxon>Noviluteimonas</taxon>
    </lineage>
</organism>
<evidence type="ECO:0000313" key="3">
    <source>
        <dbReference type="EMBL" id="MCC8361571.1"/>
    </source>
</evidence>
<dbReference type="RefSeq" id="WP_230525226.1">
    <property type="nucleotide sequence ID" value="NZ_JAJGAK010000001.1"/>
</dbReference>
<feature type="signal peptide" evidence="2">
    <location>
        <begin position="1"/>
        <end position="29"/>
    </location>
</feature>
<keyword evidence="2" id="KW-0732">Signal</keyword>
<feature type="chain" id="PRO_5045679606" evidence="2">
    <location>
        <begin position="30"/>
        <end position="154"/>
    </location>
</feature>
<evidence type="ECO:0000256" key="1">
    <source>
        <dbReference type="SAM" id="MobiDB-lite"/>
    </source>
</evidence>
<dbReference type="Gene3D" id="1.10.238.10">
    <property type="entry name" value="EF-hand"/>
    <property type="match status" value="1"/>
</dbReference>
<dbReference type="SUPFAM" id="SSF47473">
    <property type="entry name" value="EF-hand"/>
    <property type="match status" value="1"/>
</dbReference>
<evidence type="ECO:0000313" key="4">
    <source>
        <dbReference type="Proteomes" id="UP001165293"/>
    </source>
</evidence>
<evidence type="ECO:0000256" key="2">
    <source>
        <dbReference type="SAM" id="SignalP"/>
    </source>
</evidence>
<comment type="caution">
    <text evidence="3">The sequence shown here is derived from an EMBL/GenBank/DDBJ whole genome shotgun (WGS) entry which is preliminary data.</text>
</comment>
<feature type="compositionally biased region" description="Basic and acidic residues" evidence="1">
    <location>
        <begin position="69"/>
        <end position="83"/>
    </location>
</feature>
<protein>
    <submittedName>
        <fullName evidence="3">EF-hand domain-containing protein</fullName>
    </submittedName>
</protein>
<dbReference type="InterPro" id="IPR011992">
    <property type="entry name" value="EF-hand-dom_pair"/>
</dbReference>
<dbReference type="EMBL" id="JAJGAK010000001">
    <property type="protein sequence ID" value="MCC8361571.1"/>
    <property type="molecule type" value="Genomic_DNA"/>
</dbReference>
<dbReference type="Proteomes" id="UP001165293">
    <property type="component" value="Unassembled WGS sequence"/>
</dbReference>
<proteinExistence type="predicted"/>
<keyword evidence="4" id="KW-1185">Reference proteome</keyword>
<reference evidence="3" key="1">
    <citation type="submission" date="2021-10" db="EMBL/GenBank/DDBJ databases">
        <authorList>
            <person name="Lyu M."/>
            <person name="Wang X."/>
            <person name="Meng X."/>
            <person name="Xu K."/>
        </authorList>
    </citation>
    <scope>NUCLEOTIDE SEQUENCE</scope>
    <source>
        <strain evidence="3">A6</strain>
    </source>
</reference>